<feature type="region of interest" description="Disordered" evidence="1">
    <location>
        <begin position="23"/>
        <end position="45"/>
    </location>
</feature>
<proteinExistence type="predicted"/>
<reference evidence="2" key="1">
    <citation type="submission" date="2024-03" db="EMBL/GenBank/DDBJ databases">
        <authorList>
            <consortium name="ELIXIR-Norway"/>
            <consortium name="Elixir Norway"/>
        </authorList>
    </citation>
    <scope>NUCLEOTIDE SEQUENCE</scope>
</reference>
<evidence type="ECO:0000313" key="3">
    <source>
        <dbReference type="Proteomes" id="UP001497522"/>
    </source>
</evidence>
<dbReference type="Proteomes" id="UP001497522">
    <property type="component" value="Chromosome 11"/>
</dbReference>
<dbReference type="PANTHER" id="PTHR14187:SF5">
    <property type="entry name" value="HEAT SHOCK 70 KDA PROTEIN 12A"/>
    <property type="match status" value="1"/>
</dbReference>
<gene>
    <name evidence="2" type="ORF">CSSPJE1EN2_LOCUS3835</name>
</gene>
<sequence>MESNRDRELGALERMFTNLLRRKRSIPSSVPQSPPLQQLPSGAARRKPEVIEPRVIVGLHLGNTYSSFAYARKFTSSHNFTCHDWPGDDWKRGATPTAIYYKPEVGKANGDLCFSSWGYMAWTEFEKDLPEMRNLREQAATNANVLSSRNMPVVGFYVTPLRHHLSSSDAGPSSASDLPPGLTLNRVISDYLRAMGNFILRHLHEVRFGSNLSMEDV</sequence>
<evidence type="ECO:0000313" key="2">
    <source>
        <dbReference type="EMBL" id="CAK9860840.1"/>
    </source>
</evidence>
<protein>
    <submittedName>
        <fullName evidence="2">Uncharacterized protein</fullName>
    </submittedName>
</protein>
<dbReference type="PANTHER" id="PTHR14187">
    <property type="entry name" value="ALPHA KINASE/ELONGATION FACTOR 2 KINASE"/>
    <property type="match status" value="1"/>
</dbReference>
<organism evidence="2 3">
    <name type="scientific">Sphagnum jensenii</name>
    <dbReference type="NCBI Taxonomy" id="128206"/>
    <lineage>
        <taxon>Eukaryota</taxon>
        <taxon>Viridiplantae</taxon>
        <taxon>Streptophyta</taxon>
        <taxon>Embryophyta</taxon>
        <taxon>Bryophyta</taxon>
        <taxon>Sphagnophytina</taxon>
        <taxon>Sphagnopsida</taxon>
        <taxon>Sphagnales</taxon>
        <taxon>Sphagnaceae</taxon>
        <taxon>Sphagnum</taxon>
    </lineage>
</organism>
<feature type="compositionally biased region" description="Low complexity" evidence="1">
    <location>
        <begin position="26"/>
        <end position="41"/>
    </location>
</feature>
<name>A0ABP1AE67_9BRYO</name>
<keyword evidence="3" id="KW-1185">Reference proteome</keyword>
<evidence type="ECO:0000256" key="1">
    <source>
        <dbReference type="SAM" id="MobiDB-lite"/>
    </source>
</evidence>
<accession>A0ABP1AE67</accession>
<dbReference type="EMBL" id="OZ023712">
    <property type="protein sequence ID" value="CAK9860840.1"/>
    <property type="molecule type" value="Genomic_DNA"/>
</dbReference>